<dbReference type="Gene3D" id="1.20.1580.10">
    <property type="entry name" value="ABC transporter ATPase like domain"/>
    <property type="match status" value="1"/>
</dbReference>
<comment type="caution">
    <text evidence="5">The sequence shown here is derived from an EMBL/GenBank/DDBJ whole genome shotgun (WGS) entry which is preliminary data.</text>
</comment>
<dbReference type="Proteomes" id="UP000253144">
    <property type="component" value="Unassembled WGS sequence"/>
</dbReference>
<dbReference type="SUPFAM" id="SSF53822">
    <property type="entry name" value="Periplasmic binding protein-like I"/>
    <property type="match status" value="1"/>
</dbReference>
<dbReference type="Gene3D" id="3.40.50.300">
    <property type="entry name" value="P-loop containing nucleotide triphosphate hydrolases"/>
    <property type="match status" value="1"/>
</dbReference>
<evidence type="ECO:0000313" key="6">
    <source>
        <dbReference type="Proteomes" id="UP000253144"/>
    </source>
</evidence>
<gene>
    <name evidence="5" type="ORF">EB12_02618</name>
</gene>
<protein>
    <recommendedName>
        <fullName evidence="4">Transcriptional regulator LacI/GalR-like sensor domain-containing protein</fullName>
    </recommendedName>
</protein>
<dbReference type="PANTHER" id="PTHR30146">
    <property type="entry name" value="LACI-RELATED TRANSCRIPTIONAL REPRESSOR"/>
    <property type="match status" value="1"/>
</dbReference>
<accession>A0A133CKJ3</accession>
<dbReference type="GO" id="GO:0003700">
    <property type="term" value="F:DNA-binding transcription factor activity"/>
    <property type="evidence" value="ECO:0007669"/>
    <property type="project" value="TreeGrafter"/>
</dbReference>
<name>A0A133CKJ3_ENTFC</name>
<evidence type="ECO:0000256" key="2">
    <source>
        <dbReference type="ARBA" id="ARBA00023125"/>
    </source>
</evidence>
<organism evidence="5 6">
    <name type="scientific">Enterococcus faecium</name>
    <name type="common">Streptococcus faecium</name>
    <dbReference type="NCBI Taxonomy" id="1352"/>
    <lineage>
        <taxon>Bacteria</taxon>
        <taxon>Bacillati</taxon>
        <taxon>Bacillota</taxon>
        <taxon>Bacilli</taxon>
        <taxon>Lactobacillales</taxon>
        <taxon>Enterococcaceae</taxon>
        <taxon>Enterococcus</taxon>
    </lineage>
</organism>
<evidence type="ECO:0000256" key="3">
    <source>
        <dbReference type="ARBA" id="ARBA00023163"/>
    </source>
</evidence>
<dbReference type="GO" id="GO:0000976">
    <property type="term" value="F:transcription cis-regulatory region binding"/>
    <property type="evidence" value="ECO:0007669"/>
    <property type="project" value="TreeGrafter"/>
</dbReference>
<dbReference type="InterPro" id="IPR028082">
    <property type="entry name" value="Peripla_BP_I"/>
</dbReference>
<dbReference type="Pfam" id="PF13377">
    <property type="entry name" value="Peripla_BP_3"/>
    <property type="match status" value="1"/>
</dbReference>
<keyword evidence="3" id="KW-0804">Transcription</keyword>
<evidence type="ECO:0000259" key="4">
    <source>
        <dbReference type="Pfam" id="PF13377"/>
    </source>
</evidence>
<dbReference type="PANTHER" id="PTHR30146:SF24">
    <property type="entry name" value="XYLOSE OPERON REGULATORY PROTEIN"/>
    <property type="match status" value="1"/>
</dbReference>
<evidence type="ECO:0000313" key="5">
    <source>
        <dbReference type="EMBL" id="RBS26896.1"/>
    </source>
</evidence>
<dbReference type="EMBL" id="LEQJ01000019">
    <property type="protein sequence ID" value="RBS26896.1"/>
    <property type="molecule type" value="Genomic_DNA"/>
</dbReference>
<keyword evidence="1" id="KW-0805">Transcription regulation</keyword>
<sequence>MKLSTQEKQLKNVSLKIPKNKISIFTSVSGSGKSSIVFDTITQEAGRQLNDTYDSFTRLFLPKYSRPEVDEIDNLSTAIVVNQKKIGGSARSTLGTITNINALFRVLFSCFATPSLGYANAYSFNDPSGMCSVCQGIGKTIAFLIGLLYFSAIDNADFVFSDPFTAEVLSGIEEQAKNHGYFVLVHNVNSAEDVKTIQRNWRFEGFIVVGVRVKEFLELNNVFDGPVVYIDTHLSKETLRELEQQMNRLFVNTNDYQASTLAVEHLIHYGHEKIAFLSFDYIVGEPSVIQERHQAYIDTLKKYHLTFKSHWIYNNSEFERIYQELAEFTAIVVTGDYLAAKLVKFLKNKNKRVMEQLSIIGFDDITFAELMDPALTTIRLNPGNKGAIAFHQLIGLAKQEEIKNQVLLLEGELISRDSVHKIK</sequence>
<dbReference type="CDD" id="cd06267">
    <property type="entry name" value="PBP1_LacI_sugar_binding-like"/>
    <property type="match status" value="1"/>
</dbReference>
<keyword evidence="2" id="KW-0238">DNA-binding</keyword>
<dbReference type="RefSeq" id="WP_002290379.1">
    <property type="nucleotide sequence ID" value="NZ_JBGGPD010000051.1"/>
</dbReference>
<proteinExistence type="predicted"/>
<evidence type="ECO:0000256" key="1">
    <source>
        <dbReference type="ARBA" id="ARBA00023015"/>
    </source>
</evidence>
<dbReference type="AlphaFoldDB" id="A0A133CKJ3"/>
<reference evidence="5 6" key="1">
    <citation type="submission" date="2015-06" db="EMBL/GenBank/DDBJ databases">
        <title>The Genome Sequence of Enterococcus faecium 131EA1.</title>
        <authorList>
            <consortium name="The Broad Institute Genomics Platform"/>
            <consortium name="The Broad Institute Genome Sequencing Center for Infectious Disease"/>
            <person name="Earl A.M."/>
            <person name="Van Tyne D."/>
            <person name="Lebreton F."/>
            <person name="Saavedra J.T."/>
            <person name="Gilmore M.S."/>
            <person name="Manson Mcguire A."/>
            <person name="Clock S."/>
            <person name="Crupain M."/>
            <person name="Rangan U."/>
            <person name="Young S."/>
            <person name="Abouelleil A."/>
            <person name="Cao P."/>
            <person name="Chapman S.B."/>
            <person name="Griggs A."/>
            <person name="Priest M."/>
            <person name="Shea T."/>
            <person name="Wortman J."/>
            <person name="Nusbaum C."/>
            <person name="Birren B."/>
        </authorList>
    </citation>
    <scope>NUCLEOTIDE SEQUENCE [LARGE SCALE GENOMIC DNA]</scope>
    <source>
        <strain evidence="5 6">131EA1</strain>
    </source>
</reference>
<dbReference type="InterPro" id="IPR027417">
    <property type="entry name" value="P-loop_NTPase"/>
</dbReference>
<feature type="domain" description="Transcriptional regulator LacI/GalR-like sensor" evidence="4">
    <location>
        <begin position="263"/>
        <end position="419"/>
    </location>
</feature>
<dbReference type="InterPro" id="IPR046335">
    <property type="entry name" value="LacI/GalR-like_sensor"/>
</dbReference>
<dbReference type="Gene3D" id="3.40.50.2300">
    <property type="match status" value="2"/>
</dbReference>